<dbReference type="InterPro" id="IPR051460">
    <property type="entry name" value="HdrC_iron-sulfur_subunit"/>
</dbReference>
<name>Q0W641_METAR</name>
<dbReference type="PANTHER" id="PTHR43255:SF1">
    <property type="entry name" value="IRON-SULFUR-BINDING OXIDOREDUCTASE FADF-RELATED"/>
    <property type="match status" value="1"/>
</dbReference>
<dbReference type="PANTHER" id="PTHR43255">
    <property type="entry name" value="IRON-SULFUR-BINDING OXIDOREDUCTASE FADF-RELATED-RELATED"/>
    <property type="match status" value="1"/>
</dbReference>
<keyword evidence="5" id="KW-0411">Iron-sulfur</keyword>
<dbReference type="eggNOG" id="arCOG00333">
    <property type="taxonomic scope" value="Archaea"/>
</dbReference>
<keyword evidence="3" id="KW-0560">Oxidoreductase</keyword>
<accession>Q0W641</accession>
<evidence type="ECO:0000256" key="1">
    <source>
        <dbReference type="ARBA" id="ARBA00022485"/>
    </source>
</evidence>
<dbReference type="KEGG" id="rci:RCIX780"/>
<dbReference type="GO" id="GO:0016491">
    <property type="term" value="F:oxidoreductase activity"/>
    <property type="evidence" value="ECO:0007669"/>
    <property type="project" value="UniProtKB-KW"/>
</dbReference>
<evidence type="ECO:0000313" key="7">
    <source>
        <dbReference type="EMBL" id="CAJ36152.1"/>
    </source>
</evidence>
<dbReference type="InterPro" id="IPR004017">
    <property type="entry name" value="Cys_rich_dom"/>
</dbReference>
<evidence type="ECO:0000256" key="5">
    <source>
        <dbReference type="ARBA" id="ARBA00023014"/>
    </source>
</evidence>
<dbReference type="OrthoDB" id="35334at2157"/>
<dbReference type="Proteomes" id="UP000000663">
    <property type="component" value="Chromosome"/>
</dbReference>
<evidence type="ECO:0000313" key="8">
    <source>
        <dbReference type="Proteomes" id="UP000000663"/>
    </source>
</evidence>
<proteinExistence type="predicted"/>
<dbReference type="GO" id="GO:0046872">
    <property type="term" value="F:metal ion binding"/>
    <property type="evidence" value="ECO:0007669"/>
    <property type="project" value="UniProtKB-KW"/>
</dbReference>
<sequence>MSTKNCNPLNSVYCNLKIKLAGNLSEKDLAGLYSCTLCNDCHTADFNRGAREMAVSRSLVAPHVSTIGRNIREKGNPYGISGNRAGSGKCDTILFRGCTPTYKAPEILAAVESLLGKKGVQYGLIDNETCCGNVLFNLGDKASGAEVVRANIAKFKAAGVKKIITVCPGCYTSFNKYYKGQDGFNPEVVLAVDLLSGFTLAGDFAIQDPCHGKEKSEVVRSLLPGSANKSVSPCCGAGSGVMTHDRLLASSKAEKAVGASQSKIVTYCPFCYLSLSAARPEKVSDIYVMLDKHARPSAPAHE</sequence>
<dbReference type="AlphaFoldDB" id="Q0W641"/>
<organism evidence="7 8">
    <name type="scientific">Methanocella arvoryzae (strain DSM 22066 / NBRC 105507 / MRE50)</name>
    <dbReference type="NCBI Taxonomy" id="351160"/>
    <lineage>
        <taxon>Archaea</taxon>
        <taxon>Methanobacteriati</taxon>
        <taxon>Methanobacteriota</taxon>
        <taxon>Stenosarchaea group</taxon>
        <taxon>Methanomicrobia</taxon>
        <taxon>Methanocellales</taxon>
        <taxon>Methanocellaceae</taxon>
        <taxon>Methanocella</taxon>
    </lineage>
</organism>
<dbReference type="Pfam" id="PF02754">
    <property type="entry name" value="CCG"/>
    <property type="match status" value="2"/>
</dbReference>
<dbReference type="EMBL" id="AM114193">
    <property type="protein sequence ID" value="CAJ36152.1"/>
    <property type="molecule type" value="Genomic_DNA"/>
</dbReference>
<keyword evidence="8" id="KW-1185">Reference proteome</keyword>
<gene>
    <name evidence="7" type="ORF">RCIX780</name>
</gene>
<keyword evidence="2" id="KW-0479">Metal-binding</keyword>
<evidence type="ECO:0000259" key="6">
    <source>
        <dbReference type="Pfam" id="PF02754"/>
    </source>
</evidence>
<reference evidence="7 8" key="1">
    <citation type="journal article" date="2006" name="Science">
        <title>Genome of rice cluster I archaea -- the key methane producers in the rice rhizosphere.</title>
        <authorList>
            <person name="Erkel C."/>
            <person name="Kube M."/>
            <person name="Reinhardt R."/>
            <person name="Liesack W."/>
        </authorList>
    </citation>
    <scope>NUCLEOTIDE SEQUENCE [LARGE SCALE GENOMIC DNA]</scope>
    <source>
        <strain evidence="8">DSM 22066 / NBRC 105507 / MRE50</strain>
    </source>
</reference>
<feature type="domain" description="Cysteine-rich" evidence="6">
    <location>
        <begin position="230"/>
        <end position="275"/>
    </location>
</feature>
<dbReference type="STRING" id="351160.RCIX780"/>
<evidence type="ECO:0000256" key="4">
    <source>
        <dbReference type="ARBA" id="ARBA00023004"/>
    </source>
</evidence>
<evidence type="ECO:0000256" key="2">
    <source>
        <dbReference type="ARBA" id="ARBA00022723"/>
    </source>
</evidence>
<evidence type="ECO:0000256" key="3">
    <source>
        <dbReference type="ARBA" id="ARBA00023002"/>
    </source>
</evidence>
<feature type="domain" description="Cysteine-rich" evidence="6">
    <location>
        <begin position="94"/>
        <end position="174"/>
    </location>
</feature>
<dbReference type="GO" id="GO:0051539">
    <property type="term" value="F:4 iron, 4 sulfur cluster binding"/>
    <property type="evidence" value="ECO:0007669"/>
    <property type="project" value="UniProtKB-KW"/>
</dbReference>
<keyword evidence="1" id="KW-0004">4Fe-4S</keyword>
<protein>
    <submittedName>
        <fullName evidence="7">Predicted Fe-S cluster-binding oxidoreductase</fullName>
    </submittedName>
</protein>
<keyword evidence="4" id="KW-0408">Iron</keyword>
<dbReference type="GO" id="GO:0005886">
    <property type="term" value="C:plasma membrane"/>
    <property type="evidence" value="ECO:0007669"/>
    <property type="project" value="TreeGrafter"/>
</dbReference>